<keyword evidence="1" id="KW-0812">Transmembrane</keyword>
<sequence length="332" mass="35259">MSNNVAMVGRNGKPSIDEVAADWVARLDRGSLNAEQSADLEAWLAADARHFGAYARARAVFASFDRAPALGPQFDPAQFLQANEPRDEVLDSSRRRFVVGGALAAGLVLGGGVGFAAWRDGRYSTAIGEVRRVPLADGSVVTLNTATRIKVAFSSAVRRVELLQGEAMFDVSRRAGIPLQVVIGAVSLLAGEAKFNVRSERSRGVNLLVSSGRVDVYPGGGRQDVRVPADVEMQIGGVGDLQRQPVGPAQAERKLAWRDGMIAFQGETLAQAATEFARYSRQHIVIDDPGVASRTVTGLFSATNPAGFARAVATSYDLHLKITSDAVLLSAA</sequence>
<dbReference type="AlphaFoldDB" id="A0A970B4M8"/>
<keyword evidence="1" id="KW-1133">Transmembrane helix</keyword>
<feature type="domain" description="FecR protein" evidence="2">
    <location>
        <begin position="122"/>
        <end position="214"/>
    </location>
</feature>
<dbReference type="Pfam" id="PF16220">
    <property type="entry name" value="DUF4880"/>
    <property type="match status" value="1"/>
</dbReference>
<dbReference type="Gene3D" id="2.60.120.1440">
    <property type="match status" value="1"/>
</dbReference>
<keyword evidence="1" id="KW-0472">Membrane</keyword>
<dbReference type="GO" id="GO:0016989">
    <property type="term" value="F:sigma factor antagonist activity"/>
    <property type="evidence" value="ECO:0007669"/>
    <property type="project" value="TreeGrafter"/>
</dbReference>
<protein>
    <submittedName>
        <fullName evidence="4">DUF4880 domain-containing protein</fullName>
    </submittedName>
</protein>
<feature type="domain" description="FecR N-terminal" evidence="3">
    <location>
        <begin position="20"/>
        <end position="59"/>
    </location>
</feature>
<dbReference type="Proteomes" id="UP000653472">
    <property type="component" value="Unassembled WGS sequence"/>
</dbReference>
<comment type="caution">
    <text evidence="4">The sequence shown here is derived from an EMBL/GenBank/DDBJ whole genome shotgun (WGS) entry which is preliminary data.</text>
</comment>
<evidence type="ECO:0000313" key="4">
    <source>
        <dbReference type="EMBL" id="NKF20798.1"/>
    </source>
</evidence>
<evidence type="ECO:0000259" key="2">
    <source>
        <dbReference type="Pfam" id="PF04773"/>
    </source>
</evidence>
<dbReference type="EMBL" id="JAAVXB010000001">
    <property type="protein sequence ID" value="NKF20798.1"/>
    <property type="molecule type" value="Genomic_DNA"/>
</dbReference>
<dbReference type="InterPro" id="IPR032623">
    <property type="entry name" value="FecR_N"/>
</dbReference>
<dbReference type="Pfam" id="PF04773">
    <property type="entry name" value="FecR"/>
    <property type="match status" value="1"/>
</dbReference>
<dbReference type="InterPro" id="IPR012373">
    <property type="entry name" value="Ferrdict_sens_TM"/>
</dbReference>
<proteinExistence type="predicted"/>
<evidence type="ECO:0000259" key="3">
    <source>
        <dbReference type="Pfam" id="PF16220"/>
    </source>
</evidence>
<dbReference type="InterPro" id="IPR006860">
    <property type="entry name" value="FecR"/>
</dbReference>
<organism evidence="4 5">
    <name type="scientific">Solimonas marina</name>
    <dbReference type="NCBI Taxonomy" id="2714601"/>
    <lineage>
        <taxon>Bacteria</taxon>
        <taxon>Pseudomonadati</taxon>
        <taxon>Pseudomonadota</taxon>
        <taxon>Gammaproteobacteria</taxon>
        <taxon>Nevskiales</taxon>
        <taxon>Nevskiaceae</taxon>
        <taxon>Solimonas</taxon>
    </lineage>
</organism>
<dbReference type="Gene3D" id="3.55.50.30">
    <property type="match status" value="1"/>
</dbReference>
<dbReference type="PIRSF" id="PIRSF018266">
    <property type="entry name" value="FecR"/>
    <property type="match status" value="1"/>
</dbReference>
<accession>A0A970B4M8</accession>
<feature type="transmembrane region" description="Helical" evidence="1">
    <location>
        <begin position="97"/>
        <end position="118"/>
    </location>
</feature>
<keyword evidence="5" id="KW-1185">Reference proteome</keyword>
<evidence type="ECO:0000313" key="5">
    <source>
        <dbReference type="Proteomes" id="UP000653472"/>
    </source>
</evidence>
<dbReference type="PANTHER" id="PTHR30273:SF2">
    <property type="entry name" value="PROTEIN FECR"/>
    <property type="match status" value="1"/>
</dbReference>
<gene>
    <name evidence="4" type="ORF">G7Y82_00620</name>
</gene>
<name>A0A970B4M8_9GAMM</name>
<dbReference type="RefSeq" id="WP_168146061.1">
    <property type="nucleotide sequence ID" value="NZ_JAAVXB010000001.1"/>
</dbReference>
<evidence type="ECO:0000256" key="1">
    <source>
        <dbReference type="SAM" id="Phobius"/>
    </source>
</evidence>
<reference evidence="4" key="1">
    <citation type="submission" date="2020-03" db="EMBL/GenBank/DDBJ databases">
        <title>Solimonas marina sp. nov., isolated from deep seawater of the Pacific Ocean.</title>
        <authorList>
            <person name="Liu X."/>
            <person name="Lai Q."/>
            <person name="Sun F."/>
            <person name="Gai Y."/>
            <person name="Li G."/>
            <person name="Shao Z."/>
        </authorList>
    </citation>
    <scope>NUCLEOTIDE SEQUENCE</scope>
    <source>
        <strain evidence="4">C16B3</strain>
    </source>
</reference>
<dbReference type="PANTHER" id="PTHR30273">
    <property type="entry name" value="PERIPLASMIC SIGNAL SENSOR AND SIGMA FACTOR ACTIVATOR FECR-RELATED"/>
    <property type="match status" value="1"/>
</dbReference>